<evidence type="ECO:0000256" key="6">
    <source>
        <dbReference type="ARBA" id="ARBA00022989"/>
    </source>
</evidence>
<evidence type="ECO:0000256" key="8">
    <source>
        <dbReference type="ARBA" id="ARBA00038436"/>
    </source>
</evidence>
<reference evidence="11 12" key="1">
    <citation type="submission" date="2023-08" db="EMBL/GenBank/DDBJ databases">
        <title>Pathogen: clinical or host-associated sample.</title>
        <authorList>
            <person name="Hergert J."/>
            <person name="Casey R."/>
            <person name="Wagner J."/>
            <person name="Young E.L."/>
            <person name="Oakeson K.F."/>
        </authorList>
    </citation>
    <scope>NUCLEOTIDE SEQUENCE [LARGE SCALE GENOMIC DNA]</scope>
    <source>
        <strain evidence="11 12">1760953</strain>
        <plasmid evidence="11 12">unnamed1</plasmid>
    </source>
</reference>
<keyword evidence="11" id="KW-0614">Plasmid</keyword>
<dbReference type="GO" id="GO:0022857">
    <property type="term" value="F:transmembrane transporter activity"/>
    <property type="evidence" value="ECO:0007669"/>
    <property type="project" value="UniProtKB-UniRule"/>
</dbReference>
<organism evidence="11 12">
    <name type="scientific">Shinella sumterensis</name>
    <dbReference type="NCBI Taxonomy" id="1967501"/>
    <lineage>
        <taxon>Bacteria</taxon>
        <taxon>Pseudomonadati</taxon>
        <taxon>Pseudomonadota</taxon>
        <taxon>Alphaproteobacteria</taxon>
        <taxon>Hyphomicrobiales</taxon>
        <taxon>Rhizobiaceae</taxon>
        <taxon>Shinella</taxon>
    </lineage>
</organism>
<evidence type="ECO:0000256" key="7">
    <source>
        <dbReference type="ARBA" id="ARBA00023136"/>
    </source>
</evidence>
<evidence type="ECO:0000256" key="4">
    <source>
        <dbReference type="ARBA" id="ARBA00022519"/>
    </source>
</evidence>
<dbReference type="GO" id="GO:0005886">
    <property type="term" value="C:plasma membrane"/>
    <property type="evidence" value="ECO:0007669"/>
    <property type="project" value="UniProtKB-SubCell"/>
</dbReference>
<keyword evidence="3" id="KW-1003">Cell membrane</keyword>
<feature type="transmembrane region" description="Helical" evidence="9">
    <location>
        <begin position="66"/>
        <end position="85"/>
    </location>
</feature>
<dbReference type="InterPro" id="IPR007387">
    <property type="entry name" value="TRAP_DctQ"/>
</dbReference>
<dbReference type="PANTHER" id="PTHR35011">
    <property type="entry name" value="2,3-DIKETO-L-GULONATE TRAP TRANSPORTER SMALL PERMEASE PROTEIN YIAM"/>
    <property type="match status" value="1"/>
</dbReference>
<dbReference type="InterPro" id="IPR055348">
    <property type="entry name" value="DctQ"/>
</dbReference>
<dbReference type="EMBL" id="CP132303">
    <property type="protein sequence ID" value="WLR99426.1"/>
    <property type="molecule type" value="Genomic_DNA"/>
</dbReference>
<evidence type="ECO:0000256" key="2">
    <source>
        <dbReference type="ARBA" id="ARBA00022448"/>
    </source>
</evidence>
<keyword evidence="2 9" id="KW-0813">Transport</keyword>
<keyword evidence="7 9" id="KW-0472">Membrane</keyword>
<dbReference type="Proteomes" id="UP001234585">
    <property type="component" value="Plasmid unnamed1"/>
</dbReference>
<dbReference type="Pfam" id="PF04290">
    <property type="entry name" value="DctQ"/>
    <property type="match status" value="1"/>
</dbReference>
<dbReference type="GO" id="GO:0015740">
    <property type="term" value="P:C4-dicarboxylate transport"/>
    <property type="evidence" value="ECO:0007669"/>
    <property type="project" value="TreeGrafter"/>
</dbReference>
<proteinExistence type="inferred from homology"/>
<evidence type="ECO:0000313" key="11">
    <source>
        <dbReference type="EMBL" id="WLR99426.1"/>
    </source>
</evidence>
<keyword evidence="5 9" id="KW-0812">Transmembrane</keyword>
<comment type="function">
    <text evidence="9">Part of the tripartite ATP-independent periplasmic (TRAP) transport system.</text>
</comment>
<feature type="transmembrane region" description="Helical" evidence="9">
    <location>
        <begin position="146"/>
        <end position="167"/>
    </location>
</feature>
<geneLocation type="plasmid" evidence="11 12">
    <name>unnamed1</name>
</geneLocation>
<sequence>MKDIDAPTPSEILSEDITRRSKLRDGFQWFVETAAIVLLAVLVALVLANSLGRYLFAKPLPWTEEIVTALLMWLGALGITIAGLKNELISCAIWTQKLSGASKRRLAAFQSIFSLVVLASVAVLAWQYLGIFGNDRSPILGVSKSVAISGILATCAGLGIASTLNIFEREKD</sequence>
<dbReference type="AlphaFoldDB" id="A0AA50CQ58"/>
<comment type="subunit">
    <text evidence="9">The complex comprises the extracytoplasmic solute receptor protein and the two transmembrane proteins.</text>
</comment>
<protein>
    <recommendedName>
        <fullName evidence="9">TRAP transporter small permease protein</fullName>
    </recommendedName>
</protein>
<evidence type="ECO:0000313" key="12">
    <source>
        <dbReference type="Proteomes" id="UP001234585"/>
    </source>
</evidence>
<name>A0AA50CQ58_9HYPH</name>
<dbReference type="RefSeq" id="WP_306038795.1">
    <property type="nucleotide sequence ID" value="NZ_CP132303.1"/>
</dbReference>
<comment type="similarity">
    <text evidence="8 9">Belongs to the TRAP transporter small permease family.</text>
</comment>
<feature type="domain" description="Tripartite ATP-independent periplasmic transporters DctQ component" evidence="10">
    <location>
        <begin position="42"/>
        <end position="169"/>
    </location>
</feature>
<evidence type="ECO:0000259" key="10">
    <source>
        <dbReference type="Pfam" id="PF04290"/>
    </source>
</evidence>
<evidence type="ECO:0000256" key="5">
    <source>
        <dbReference type="ARBA" id="ARBA00022692"/>
    </source>
</evidence>
<gene>
    <name evidence="11" type="ORF">Q9313_21825</name>
</gene>
<accession>A0AA50CQ58</accession>
<keyword evidence="4 9" id="KW-0997">Cell inner membrane</keyword>
<keyword evidence="6 9" id="KW-1133">Transmembrane helix</keyword>
<keyword evidence="12" id="KW-1185">Reference proteome</keyword>
<evidence type="ECO:0000256" key="9">
    <source>
        <dbReference type="RuleBase" id="RU369079"/>
    </source>
</evidence>
<feature type="transmembrane region" description="Helical" evidence="9">
    <location>
        <begin position="106"/>
        <end position="126"/>
    </location>
</feature>
<evidence type="ECO:0000256" key="3">
    <source>
        <dbReference type="ARBA" id="ARBA00022475"/>
    </source>
</evidence>
<dbReference type="PANTHER" id="PTHR35011:SF2">
    <property type="entry name" value="2,3-DIKETO-L-GULONATE TRAP TRANSPORTER SMALL PERMEASE PROTEIN YIAM"/>
    <property type="match status" value="1"/>
</dbReference>
<feature type="transmembrane region" description="Helical" evidence="9">
    <location>
        <begin position="29"/>
        <end position="51"/>
    </location>
</feature>
<evidence type="ECO:0000256" key="1">
    <source>
        <dbReference type="ARBA" id="ARBA00004429"/>
    </source>
</evidence>
<comment type="subcellular location">
    <subcellularLocation>
        <location evidence="1 9">Cell inner membrane</location>
        <topology evidence="1 9">Multi-pass membrane protein</topology>
    </subcellularLocation>
</comment>